<reference evidence="2 3" key="2">
    <citation type="journal article" date="2016" name="Genome Announc.">
        <title>Permanent Draft Genome Sequences for Two Variants of Frankia sp. Strain CpI1, the First Frankia Strain Isolated from Root Nodules of Comptonia peregrina.</title>
        <authorList>
            <person name="Oshone R."/>
            <person name="Hurst S.G.IV."/>
            <person name="Abebe-Akele F."/>
            <person name="Simpson S."/>
            <person name="Morris K."/>
            <person name="Thomas W.K."/>
            <person name="Tisa L.S."/>
        </authorList>
    </citation>
    <scope>NUCLEOTIDE SEQUENCE [LARGE SCALE GENOMIC DNA]</scope>
    <source>
        <strain evidence="3">CpI1-S</strain>
    </source>
</reference>
<feature type="transmembrane region" description="Helical" evidence="1">
    <location>
        <begin position="24"/>
        <end position="45"/>
    </location>
</feature>
<proteinExistence type="predicted"/>
<dbReference type="EMBL" id="JYFN01000091">
    <property type="protein sequence ID" value="KJE19652.1"/>
    <property type="molecule type" value="Genomic_DNA"/>
</dbReference>
<protein>
    <submittedName>
        <fullName evidence="2">Uncharacterized protein</fullName>
    </submittedName>
</protein>
<evidence type="ECO:0000313" key="3">
    <source>
        <dbReference type="Proteomes" id="UP000032545"/>
    </source>
</evidence>
<sequence>MGTTVYNAAAFAAESAEHDPPLTWWAAVIVTFVAIFLLAAVLALMTRWERKRHPHV</sequence>
<evidence type="ECO:0000313" key="2">
    <source>
        <dbReference type="EMBL" id="KJE19652.1"/>
    </source>
</evidence>
<name>A0A0D8B8D9_9ACTN</name>
<reference evidence="3" key="1">
    <citation type="submission" date="2015-02" db="EMBL/GenBank/DDBJ databases">
        <title>Draft Genome of Frankia sp. CpI1-S.</title>
        <authorList>
            <person name="Oshone R.T."/>
            <person name="Ngom M."/>
            <person name="Ghodhbane-Gtari F."/>
            <person name="Gtari M."/>
            <person name="Morris K."/>
            <person name="Thomas K."/>
            <person name="Sen A."/>
            <person name="Tisa L.S."/>
        </authorList>
    </citation>
    <scope>NUCLEOTIDE SEQUENCE [LARGE SCALE GENOMIC DNA]</scope>
    <source>
        <strain evidence="3">CpI1-S</strain>
    </source>
</reference>
<keyword evidence="1" id="KW-0472">Membrane</keyword>
<keyword evidence="3" id="KW-1185">Reference proteome</keyword>
<gene>
    <name evidence="2" type="ORF">FF36_06056</name>
</gene>
<dbReference type="AlphaFoldDB" id="A0A0D8B8D9"/>
<keyword evidence="1" id="KW-0812">Transmembrane</keyword>
<dbReference type="Proteomes" id="UP000032545">
    <property type="component" value="Unassembled WGS sequence"/>
</dbReference>
<dbReference type="PATRIC" id="fig|1502723.3.peg.7001"/>
<keyword evidence="1" id="KW-1133">Transmembrane helix</keyword>
<dbReference type="RefSeq" id="WP_009742877.1">
    <property type="nucleotide sequence ID" value="NZ_JYFN01000091.1"/>
</dbReference>
<comment type="caution">
    <text evidence="2">The sequence shown here is derived from an EMBL/GenBank/DDBJ whole genome shotgun (WGS) entry which is preliminary data.</text>
</comment>
<evidence type="ECO:0000256" key="1">
    <source>
        <dbReference type="SAM" id="Phobius"/>
    </source>
</evidence>
<accession>A0A0D8B8D9</accession>
<organism evidence="2 3">
    <name type="scientific">Frankia torreyi</name>
    <dbReference type="NCBI Taxonomy" id="1856"/>
    <lineage>
        <taxon>Bacteria</taxon>
        <taxon>Bacillati</taxon>
        <taxon>Actinomycetota</taxon>
        <taxon>Actinomycetes</taxon>
        <taxon>Frankiales</taxon>
        <taxon>Frankiaceae</taxon>
        <taxon>Frankia</taxon>
    </lineage>
</organism>